<dbReference type="AlphaFoldDB" id="C1E646"/>
<evidence type="ECO:0000256" key="4">
    <source>
        <dbReference type="ARBA" id="ARBA00022989"/>
    </source>
</evidence>
<accession>C1E646</accession>
<feature type="transmembrane region" description="Helical" evidence="6">
    <location>
        <begin position="73"/>
        <end position="91"/>
    </location>
</feature>
<dbReference type="InParanoid" id="C1E646"/>
<feature type="transmembrane region" description="Helical" evidence="6">
    <location>
        <begin position="167"/>
        <end position="187"/>
    </location>
</feature>
<keyword evidence="4 6" id="KW-1133">Transmembrane helix</keyword>
<dbReference type="GO" id="GO:0015085">
    <property type="term" value="F:calcium ion transmembrane transporter activity"/>
    <property type="evidence" value="ECO:0007669"/>
    <property type="project" value="TreeGrafter"/>
</dbReference>
<keyword evidence="3 6" id="KW-0812">Transmembrane</keyword>
<dbReference type="PROSITE" id="PS01214">
    <property type="entry name" value="UPF0016"/>
    <property type="match status" value="1"/>
</dbReference>
<dbReference type="KEGG" id="mis:MICPUN_94197"/>
<dbReference type="PANTHER" id="PTHR12608:SF1">
    <property type="entry name" value="TRANSMEMBRANE PROTEIN 165"/>
    <property type="match status" value="1"/>
</dbReference>
<dbReference type="GO" id="GO:0032472">
    <property type="term" value="P:Golgi calcium ion transport"/>
    <property type="evidence" value="ECO:0007669"/>
    <property type="project" value="TreeGrafter"/>
</dbReference>
<dbReference type="OrthoDB" id="442680at2759"/>
<dbReference type="EMBL" id="CP001326">
    <property type="protein sequence ID" value="ACO63364.1"/>
    <property type="molecule type" value="Genomic_DNA"/>
</dbReference>
<dbReference type="GO" id="GO:0032468">
    <property type="term" value="P:Golgi calcium ion homeostasis"/>
    <property type="evidence" value="ECO:0007669"/>
    <property type="project" value="TreeGrafter"/>
</dbReference>
<feature type="transmembrane region" description="Helical" evidence="6">
    <location>
        <begin position="128"/>
        <end position="147"/>
    </location>
</feature>
<keyword evidence="8" id="KW-1185">Reference proteome</keyword>
<evidence type="ECO:0000256" key="6">
    <source>
        <dbReference type="RuleBase" id="RU365102"/>
    </source>
</evidence>
<evidence type="ECO:0000313" key="8">
    <source>
        <dbReference type="Proteomes" id="UP000002009"/>
    </source>
</evidence>
<dbReference type="Proteomes" id="UP000002009">
    <property type="component" value="Chromosome 5"/>
</dbReference>
<sequence>MTHDNEFLEGLVKSGMMILLSEIGDKTFFIAAIMAMRHSRLTVFSGAIGALGVMTALSAAMGWAAPNLISKEITHYLAVGLFFFFGGRSLYESVVAWDGGGDELAEVEAELADEDEKKKKGKKGKKDASSFLLSPVLVETFVITFLAEWGDRSQIATIGLAASSDPVGVTIGGIAGHAVCTGAAVIGGRHMAEHISERAVAIAGGVLFCLFGAHSLVTGLEE</sequence>
<reference evidence="7 8" key="1">
    <citation type="journal article" date="2009" name="Science">
        <title>Green evolution and dynamic adaptations revealed by genomes of the marine picoeukaryotes Micromonas.</title>
        <authorList>
            <person name="Worden A.Z."/>
            <person name="Lee J.H."/>
            <person name="Mock T."/>
            <person name="Rouze P."/>
            <person name="Simmons M.P."/>
            <person name="Aerts A.L."/>
            <person name="Allen A.E."/>
            <person name="Cuvelier M.L."/>
            <person name="Derelle E."/>
            <person name="Everett M.V."/>
            <person name="Foulon E."/>
            <person name="Grimwood J."/>
            <person name="Gundlach H."/>
            <person name="Henrissat B."/>
            <person name="Napoli C."/>
            <person name="McDonald S.M."/>
            <person name="Parker M.S."/>
            <person name="Rombauts S."/>
            <person name="Salamov A."/>
            <person name="Von Dassow P."/>
            <person name="Badger J.H."/>
            <person name="Coutinho P.M."/>
            <person name="Demir E."/>
            <person name="Dubchak I."/>
            <person name="Gentemann C."/>
            <person name="Eikrem W."/>
            <person name="Gready J.E."/>
            <person name="John U."/>
            <person name="Lanier W."/>
            <person name="Lindquist E.A."/>
            <person name="Lucas S."/>
            <person name="Mayer K.F."/>
            <person name="Moreau H."/>
            <person name="Not F."/>
            <person name="Otillar R."/>
            <person name="Panaud O."/>
            <person name="Pangilinan J."/>
            <person name="Paulsen I."/>
            <person name="Piegu B."/>
            <person name="Poliakov A."/>
            <person name="Robbens S."/>
            <person name="Schmutz J."/>
            <person name="Toulza E."/>
            <person name="Wyss T."/>
            <person name="Zelensky A."/>
            <person name="Zhou K."/>
            <person name="Armbrust E.V."/>
            <person name="Bhattacharya D."/>
            <person name="Goodenough U.W."/>
            <person name="Van de Peer Y."/>
            <person name="Grigoriev I.V."/>
        </authorList>
    </citation>
    <scope>NUCLEOTIDE SEQUENCE [LARGE SCALE GENOMIC DNA]</scope>
    <source>
        <strain evidence="8">RCC299 / NOUM17</strain>
    </source>
</reference>
<feature type="transmembrane region" description="Helical" evidence="6">
    <location>
        <begin position="15"/>
        <end position="34"/>
    </location>
</feature>
<evidence type="ECO:0000313" key="7">
    <source>
        <dbReference type="EMBL" id="ACO63364.1"/>
    </source>
</evidence>
<feature type="transmembrane region" description="Helical" evidence="6">
    <location>
        <begin position="41"/>
        <end position="61"/>
    </location>
</feature>
<dbReference type="PANTHER" id="PTHR12608">
    <property type="entry name" value="TRANSMEMBRANE PROTEIN HTP-1 RELATED"/>
    <property type="match status" value="1"/>
</dbReference>
<feature type="transmembrane region" description="Helical" evidence="6">
    <location>
        <begin position="199"/>
        <end position="217"/>
    </location>
</feature>
<protein>
    <recommendedName>
        <fullName evidence="6">GDT1 family protein</fullName>
    </recommendedName>
</protein>
<dbReference type="GO" id="GO:0005794">
    <property type="term" value="C:Golgi apparatus"/>
    <property type="evidence" value="ECO:0007669"/>
    <property type="project" value="TreeGrafter"/>
</dbReference>
<name>C1E646_MICCC</name>
<proteinExistence type="inferred from homology"/>
<dbReference type="OMA" id="FLYTWYT"/>
<dbReference type="InterPro" id="IPR049555">
    <property type="entry name" value="GDT1-like_CS"/>
</dbReference>
<dbReference type="InterPro" id="IPR001727">
    <property type="entry name" value="GDT1-like"/>
</dbReference>
<dbReference type="Pfam" id="PF01169">
    <property type="entry name" value="GDT1"/>
    <property type="match status" value="2"/>
</dbReference>
<organism evidence="7 8">
    <name type="scientific">Micromonas commoda (strain RCC299 / NOUM17 / CCMP2709)</name>
    <name type="common">Picoplanktonic green alga</name>
    <dbReference type="NCBI Taxonomy" id="296587"/>
    <lineage>
        <taxon>Eukaryota</taxon>
        <taxon>Viridiplantae</taxon>
        <taxon>Chlorophyta</taxon>
        <taxon>Mamiellophyceae</taxon>
        <taxon>Mamiellales</taxon>
        <taxon>Mamiellaceae</taxon>
        <taxon>Micromonas</taxon>
    </lineage>
</organism>
<dbReference type="FunCoup" id="C1E646">
    <property type="interactions" value="260"/>
</dbReference>
<dbReference type="RefSeq" id="XP_002502106.1">
    <property type="nucleotide sequence ID" value="XM_002502060.1"/>
</dbReference>
<evidence type="ECO:0000256" key="2">
    <source>
        <dbReference type="ARBA" id="ARBA00009190"/>
    </source>
</evidence>
<dbReference type="GO" id="GO:0016020">
    <property type="term" value="C:membrane"/>
    <property type="evidence" value="ECO:0007669"/>
    <property type="project" value="UniProtKB-SubCell"/>
</dbReference>
<dbReference type="GO" id="GO:0005384">
    <property type="term" value="F:manganese ion transmembrane transporter activity"/>
    <property type="evidence" value="ECO:0007669"/>
    <property type="project" value="TreeGrafter"/>
</dbReference>
<evidence type="ECO:0000256" key="5">
    <source>
        <dbReference type="ARBA" id="ARBA00023136"/>
    </source>
</evidence>
<dbReference type="GeneID" id="8243775"/>
<comment type="subcellular location">
    <subcellularLocation>
        <location evidence="1 6">Membrane</location>
        <topology evidence="1 6">Multi-pass membrane protein</topology>
    </subcellularLocation>
</comment>
<evidence type="ECO:0000256" key="1">
    <source>
        <dbReference type="ARBA" id="ARBA00004141"/>
    </source>
</evidence>
<gene>
    <name evidence="7" type="ORF">MICPUN_94197</name>
</gene>
<keyword evidence="5 6" id="KW-0472">Membrane</keyword>
<comment type="similarity">
    <text evidence="2 6">Belongs to the GDT1 family.</text>
</comment>
<evidence type="ECO:0000256" key="3">
    <source>
        <dbReference type="ARBA" id="ARBA00022692"/>
    </source>
</evidence>
<dbReference type="eggNOG" id="KOG2881">
    <property type="taxonomic scope" value="Eukaryota"/>
</dbReference>